<dbReference type="PROSITE" id="PS50013">
    <property type="entry name" value="CHROMO_2"/>
    <property type="match status" value="1"/>
</dbReference>
<dbReference type="SUPFAM" id="SSF54160">
    <property type="entry name" value="Chromo domain-like"/>
    <property type="match status" value="1"/>
</dbReference>
<keyword evidence="3" id="KW-0808">Transferase</keyword>
<organism evidence="12 13">
    <name type="scientific">Labeo rohita</name>
    <name type="common">Indian major carp</name>
    <name type="synonym">Cyprinus rohita</name>
    <dbReference type="NCBI Taxonomy" id="84645"/>
    <lineage>
        <taxon>Eukaryota</taxon>
        <taxon>Metazoa</taxon>
        <taxon>Chordata</taxon>
        <taxon>Craniata</taxon>
        <taxon>Vertebrata</taxon>
        <taxon>Euteleostomi</taxon>
        <taxon>Actinopterygii</taxon>
        <taxon>Neopterygii</taxon>
        <taxon>Teleostei</taxon>
        <taxon>Ostariophysi</taxon>
        <taxon>Cypriniformes</taxon>
        <taxon>Cyprinidae</taxon>
        <taxon>Labeoninae</taxon>
        <taxon>Labeonini</taxon>
        <taxon>Labeo</taxon>
    </lineage>
</organism>
<feature type="compositionally biased region" description="Basic and acidic residues" evidence="9">
    <location>
        <begin position="668"/>
        <end position="679"/>
    </location>
</feature>
<dbReference type="InterPro" id="IPR043502">
    <property type="entry name" value="DNA/RNA_pol_sf"/>
</dbReference>
<dbReference type="SMART" id="SM00298">
    <property type="entry name" value="CHROMO"/>
    <property type="match status" value="1"/>
</dbReference>
<dbReference type="Gene3D" id="3.30.70.270">
    <property type="match status" value="2"/>
</dbReference>
<dbReference type="CDD" id="cd01647">
    <property type="entry name" value="RT_LTR"/>
    <property type="match status" value="1"/>
</dbReference>
<dbReference type="CDD" id="cd00303">
    <property type="entry name" value="retropepsin_like"/>
    <property type="match status" value="1"/>
</dbReference>
<dbReference type="InterPro" id="IPR000477">
    <property type="entry name" value="RT_dom"/>
</dbReference>
<dbReference type="InterPro" id="IPR041373">
    <property type="entry name" value="RT_RNaseH"/>
</dbReference>
<dbReference type="PROSITE" id="PS50878">
    <property type="entry name" value="RT_POL"/>
    <property type="match status" value="1"/>
</dbReference>
<dbReference type="InterPro" id="IPR050951">
    <property type="entry name" value="Retrovirus_Pol_polyprotein"/>
</dbReference>
<reference evidence="12 13" key="1">
    <citation type="submission" date="2022-01" db="EMBL/GenBank/DDBJ databases">
        <title>A high-quality chromosome-level genome assembly of rohu carp, Labeo rohita.</title>
        <authorList>
            <person name="Arick M.A. II"/>
            <person name="Hsu C.-Y."/>
            <person name="Magbanua Z."/>
            <person name="Pechanova O."/>
            <person name="Grover C."/>
            <person name="Miller E."/>
            <person name="Thrash A."/>
            <person name="Ezzel L."/>
            <person name="Alam S."/>
            <person name="Benzie J."/>
            <person name="Hamilton M."/>
            <person name="Karsi A."/>
            <person name="Lawrence M.L."/>
            <person name="Peterson D.G."/>
        </authorList>
    </citation>
    <scope>NUCLEOTIDE SEQUENCE [LARGE SCALE GENOMIC DNA]</scope>
    <source>
        <strain evidence="13">BAU-BD-2019</strain>
        <tissue evidence="12">Blood</tissue>
    </source>
</reference>
<dbReference type="Pfam" id="PF00385">
    <property type="entry name" value="Chromo"/>
    <property type="match status" value="1"/>
</dbReference>
<keyword evidence="6" id="KW-0255">Endonuclease</keyword>
<keyword evidence="7" id="KW-0378">Hydrolase</keyword>
<sequence>MIDSGAALNLISKDVVERYQISTQPCTPPIKIKAINDALIGEGITHQTKTLTLKIGLLHQESISFYVVDSPKHETILGFPWLSVHDPDISWYHGELTHWSNFCQENCFSVKPQPCYTTSIESPTTHKTVTIPFCYKDLSEVFSKSKATQLPPHSPWDCAIDLLLNAMPPKSKIYPLSRTESQAMDEYITEALDSGFIWPSTSLAAAVPSALEQLREATIYTKLDLRSAYNLIRIKEGDEWKTAFLTTRGHYEYQVMPYGLANSPAVFQSFINEIFKDLLNKYVIAYIDDILVYSKSEEEHIKHVRTVLSRLLENQLYVKAEKCEFHVHQTSFLGYHISHQGVKMDVTKIQEVTEWPQPSTIKELQRFLGFANFYRRFIHNYSMVAAPLISLLKGKPTRLEWTEEANQAFISLKEKFTLAPTLKHPDPNLPFIVEVDASDCGIWAVLSQRHGQPGKLYPCAFFSRKLTSAERNYDVGNKELLSMKAAIEEWRHWLEGATHPFQVITDHKNLEYIKGAKRLNPRQARWALFLTQHSIHLTSLTPFQCVLGFQPPLFPWSGEPSSVPAVDDWIRRSERVWDSAHVHLQQAIRTQEIQANRRRHPHPPYQAGQRVWLSTRDIKLRLPSRKLSPRYVGPFKILRRINEVTYQLELPANYHISPSFHVSLLKPVHPDADPGHEAPEPPPPLDIDGTPAYQVKELLDSRRRGGQLQYLVDWEGYGPEERSWVATRDILDPSLIEEFHRARPDRPAPRPRGRPRRAPGVAPRGGGFCNAKPAEGALT</sequence>
<evidence type="ECO:0000256" key="7">
    <source>
        <dbReference type="ARBA" id="ARBA00022801"/>
    </source>
</evidence>
<dbReference type="Pfam" id="PF24626">
    <property type="entry name" value="SH3_Tf2-1"/>
    <property type="match status" value="1"/>
</dbReference>
<evidence type="ECO:0000256" key="4">
    <source>
        <dbReference type="ARBA" id="ARBA00022695"/>
    </source>
</evidence>
<feature type="compositionally biased region" description="Basic and acidic residues" evidence="9">
    <location>
        <begin position="738"/>
        <end position="748"/>
    </location>
</feature>
<comment type="similarity">
    <text evidence="2">Belongs to the beta type-B retroviral polymerase family. HERV class-II K(HML-2) pol subfamily.</text>
</comment>
<evidence type="ECO:0000259" key="11">
    <source>
        <dbReference type="PROSITE" id="PS50878"/>
    </source>
</evidence>
<dbReference type="PANTHER" id="PTHR37984">
    <property type="entry name" value="PROTEIN CBG26694"/>
    <property type="match status" value="1"/>
</dbReference>
<feature type="region of interest" description="Disordered" evidence="9">
    <location>
        <begin position="738"/>
        <end position="779"/>
    </location>
</feature>
<keyword evidence="5" id="KW-0540">Nuclease</keyword>
<dbReference type="Pfam" id="PF13650">
    <property type="entry name" value="Asp_protease_2"/>
    <property type="match status" value="1"/>
</dbReference>
<dbReference type="InterPro" id="IPR021109">
    <property type="entry name" value="Peptidase_aspartic_dom_sf"/>
</dbReference>
<accession>A0ABQ8L6D8</accession>
<evidence type="ECO:0000256" key="5">
    <source>
        <dbReference type="ARBA" id="ARBA00022722"/>
    </source>
</evidence>
<dbReference type="SUPFAM" id="SSF56672">
    <property type="entry name" value="DNA/RNA polymerases"/>
    <property type="match status" value="1"/>
</dbReference>
<dbReference type="Pfam" id="PF00078">
    <property type="entry name" value="RVT_1"/>
    <property type="match status" value="1"/>
</dbReference>
<comment type="subcellular location">
    <subcellularLocation>
        <location evidence="1">Nucleus</location>
    </subcellularLocation>
</comment>
<dbReference type="InterPro" id="IPR016197">
    <property type="entry name" value="Chromo-like_dom_sf"/>
</dbReference>
<evidence type="ECO:0000313" key="13">
    <source>
        <dbReference type="Proteomes" id="UP000830375"/>
    </source>
</evidence>
<evidence type="ECO:0000256" key="8">
    <source>
        <dbReference type="ARBA" id="ARBA00022918"/>
    </source>
</evidence>
<dbReference type="CDD" id="cd09274">
    <property type="entry name" value="RNase_HI_RT_Ty3"/>
    <property type="match status" value="1"/>
</dbReference>
<keyword evidence="4" id="KW-0548">Nucleotidyltransferase</keyword>
<dbReference type="Gene3D" id="2.40.50.40">
    <property type="match status" value="1"/>
</dbReference>
<evidence type="ECO:0000259" key="10">
    <source>
        <dbReference type="PROSITE" id="PS50013"/>
    </source>
</evidence>
<evidence type="ECO:0000256" key="3">
    <source>
        <dbReference type="ARBA" id="ARBA00022679"/>
    </source>
</evidence>
<evidence type="ECO:0000256" key="2">
    <source>
        <dbReference type="ARBA" id="ARBA00010879"/>
    </source>
</evidence>
<gene>
    <name evidence="12" type="ORF">H4Q32_025356</name>
</gene>
<proteinExistence type="inferred from homology"/>
<evidence type="ECO:0000313" key="12">
    <source>
        <dbReference type="EMBL" id="KAI2645990.1"/>
    </source>
</evidence>
<dbReference type="InterPro" id="IPR000953">
    <property type="entry name" value="Chromo/chromo_shadow_dom"/>
</dbReference>
<dbReference type="PANTHER" id="PTHR37984:SF5">
    <property type="entry name" value="PROTEIN NYNRIN-LIKE"/>
    <property type="match status" value="1"/>
</dbReference>
<dbReference type="Proteomes" id="UP000830375">
    <property type="component" value="Unassembled WGS sequence"/>
</dbReference>
<feature type="domain" description="Reverse transcriptase" evidence="11">
    <location>
        <begin position="1"/>
        <end position="337"/>
    </location>
</feature>
<evidence type="ECO:0000256" key="6">
    <source>
        <dbReference type="ARBA" id="ARBA00022759"/>
    </source>
</evidence>
<name>A0ABQ8L6D8_LABRO</name>
<dbReference type="EMBL" id="JACTAM010002123">
    <property type="protein sequence ID" value="KAI2645990.1"/>
    <property type="molecule type" value="Genomic_DNA"/>
</dbReference>
<dbReference type="InterPro" id="IPR056924">
    <property type="entry name" value="SH3_Tf2-1"/>
</dbReference>
<dbReference type="Pfam" id="PF17917">
    <property type="entry name" value="RT_RNaseH"/>
    <property type="match status" value="1"/>
</dbReference>
<comment type="caution">
    <text evidence="12">The sequence shown here is derived from an EMBL/GenBank/DDBJ whole genome shotgun (WGS) entry which is preliminary data.</text>
</comment>
<keyword evidence="8" id="KW-0695">RNA-directed DNA polymerase</keyword>
<dbReference type="Gene3D" id="2.40.70.10">
    <property type="entry name" value="Acid Proteases"/>
    <property type="match status" value="1"/>
</dbReference>
<dbReference type="Gene3D" id="3.10.20.370">
    <property type="match status" value="1"/>
</dbReference>
<keyword evidence="13" id="KW-1185">Reference proteome</keyword>
<evidence type="ECO:0000256" key="9">
    <source>
        <dbReference type="SAM" id="MobiDB-lite"/>
    </source>
</evidence>
<dbReference type="InterPro" id="IPR043128">
    <property type="entry name" value="Rev_trsase/Diguanyl_cyclase"/>
</dbReference>
<dbReference type="Gene3D" id="3.10.10.10">
    <property type="entry name" value="HIV Type 1 Reverse Transcriptase, subunit A, domain 1"/>
    <property type="match status" value="1"/>
</dbReference>
<dbReference type="InterPro" id="IPR023780">
    <property type="entry name" value="Chromo_domain"/>
</dbReference>
<feature type="region of interest" description="Disordered" evidence="9">
    <location>
        <begin position="667"/>
        <end position="689"/>
    </location>
</feature>
<feature type="domain" description="Chromo" evidence="10">
    <location>
        <begin position="693"/>
        <end position="751"/>
    </location>
</feature>
<protein>
    <submittedName>
        <fullName evidence="12">Transposon Tf2-6 polyprotein</fullName>
    </submittedName>
</protein>
<evidence type="ECO:0000256" key="1">
    <source>
        <dbReference type="ARBA" id="ARBA00004123"/>
    </source>
</evidence>